<organism evidence="2 3">
    <name type="scientific">Oceanobacillus halophilus</name>
    <dbReference type="NCBI Taxonomy" id="930130"/>
    <lineage>
        <taxon>Bacteria</taxon>
        <taxon>Bacillati</taxon>
        <taxon>Bacillota</taxon>
        <taxon>Bacilli</taxon>
        <taxon>Bacillales</taxon>
        <taxon>Bacillaceae</taxon>
        <taxon>Oceanobacillus</taxon>
    </lineage>
</organism>
<feature type="domain" description="DUF4145" evidence="1">
    <location>
        <begin position="28"/>
        <end position="108"/>
    </location>
</feature>
<dbReference type="EMBL" id="RBZP01000003">
    <property type="protein sequence ID" value="RKQ34704.1"/>
    <property type="molecule type" value="Genomic_DNA"/>
</dbReference>
<name>A0A495A6C9_9BACI</name>
<comment type="caution">
    <text evidence="2">The sequence shown here is derived from an EMBL/GenBank/DDBJ whole genome shotgun (WGS) entry which is preliminary data.</text>
</comment>
<gene>
    <name evidence="2" type="ORF">D8M06_07230</name>
</gene>
<dbReference type="AlphaFoldDB" id="A0A495A6C9"/>
<evidence type="ECO:0000259" key="1">
    <source>
        <dbReference type="Pfam" id="PF13643"/>
    </source>
</evidence>
<reference evidence="2 3" key="1">
    <citation type="journal article" date="2016" name="Int. J. Syst. Evol. Microbiol.">
        <title>Oceanobacillus halophilus sp. nov., a novel moderately halophilic bacterium from a hypersaline lake.</title>
        <authorList>
            <person name="Amoozegar M.A."/>
            <person name="Bagheri M."/>
            <person name="Makhdoumi A."/>
            <person name="Nikou M.M."/>
            <person name="Fazeli S.A.S."/>
            <person name="Schumann P."/>
            <person name="Sproer C."/>
            <person name="Sanchez-Porro C."/>
            <person name="Ventosa A."/>
        </authorList>
    </citation>
    <scope>NUCLEOTIDE SEQUENCE [LARGE SCALE GENOMIC DNA]</scope>
    <source>
        <strain evidence="2 3">DSM 23996</strain>
    </source>
</reference>
<dbReference type="RefSeq" id="WP_121203737.1">
    <property type="nucleotide sequence ID" value="NZ_RBZP01000003.1"/>
</dbReference>
<evidence type="ECO:0000313" key="3">
    <source>
        <dbReference type="Proteomes" id="UP000269301"/>
    </source>
</evidence>
<dbReference type="OrthoDB" id="2451832at2"/>
<sequence length="371" mass="43133">MQSQPYFYQFLKPISKELALLARELEFSIYTSPRTMLTHARVFIENILQHVIFLEKLSIDDRAKLKMQIDLLDKNELLDSEILDSLHFVRQLGNQAAHDTRVFRYSEALLSWEAVYKIVKWYVEVYGPVELKVPEYQDPRHQESVSYDITEVQERLRLLEELLITSIKGQPVEAETAATTEAAESLTEEPVQPGFTSIRKLTYKGDTLDVPHFLRDAFLLPQRFGKSETFLIRLGANQQARIMSELPNNLENLHKHVKRYNEKNDENLFNELRVFIEEEKARRKIVLDRPGELFLFYKSNYIIVTEELSNVVITSEIFSGIPSLIRQLKADQIETVGQLPKELVIIAKYENVGVGTVEKLFDQLKRMQGEV</sequence>
<keyword evidence="3" id="KW-1185">Reference proteome</keyword>
<accession>A0A495A6C9</accession>
<dbReference type="Pfam" id="PF13643">
    <property type="entry name" value="DUF4145"/>
    <property type="match status" value="1"/>
</dbReference>
<proteinExistence type="predicted"/>
<dbReference type="Proteomes" id="UP000269301">
    <property type="component" value="Unassembled WGS sequence"/>
</dbReference>
<dbReference type="InterPro" id="IPR025285">
    <property type="entry name" value="DUF4145"/>
</dbReference>
<evidence type="ECO:0000313" key="2">
    <source>
        <dbReference type="EMBL" id="RKQ34704.1"/>
    </source>
</evidence>
<protein>
    <submittedName>
        <fullName evidence="2">DUF4145 domain-containing protein</fullName>
    </submittedName>
</protein>